<proteinExistence type="predicted"/>
<name>A0A6J5KK47_9CAUD</name>
<reference evidence="2" key="1">
    <citation type="submission" date="2020-04" db="EMBL/GenBank/DDBJ databases">
        <authorList>
            <person name="Chiriac C."/>
            <person name="Salcher M."/>
            <person name="Ghai R."/>
            <person name="Kavagutti S V."/>
        </authorList>
    </citation>
    <scope>NUCLEOTIDE SEQUENCE</scope>
</reference>
<feature type="transmembrane region" description="Helical" evidence="1">
    <location>
        <begin position="130"/>
        <end position="152"/>
    </location>
</feature>
<evidence type="ECO:0000313" key="2">
    <source>
        <dbReference type="EMBL" id="CAB4121693.1"/>
    </source>
</evidence>
<evidence type="ECO:0000256" key="1">
    <source>
        <dbReference type="SAM" id="Phobius"/>
    </source>
</evidence>
<gene>
    <name evidence="2" type="ORF">UFOVP21_35</name>
</gene>
<keyword evidence="1" id="KW-1133">Transmembrane helix</keyword>
<accession>A0A6J5KK47</accession>
<sequence length="158" mass="17494">MIDPFEALDAVNSAVNLIKKAANTAQNVESLGPFLGRYFDAKANALQVVVQSKNGTFKGSALGKAMEIEMALAKHRQFEDDLKNKLFYPNHMELWNSIKARAASMEVEFAKAAKREKEVAEKKKKEVQQAIELILGLITAALLLAMVGWGIYQLRNNG</sequence>
<protein>
    <submittedName>
        <fullName evidence="2">Uncharacterized protein</fullName>
    </submittedName>
</protein>
<keyword evidence="1" id="KW-0812">Transmembrane</keyword>
<keyword evidence="1" id="KW-0472">Membrane</keyword>
<dbReference type="EMBL" id="LR796148">
    <property type="protein sequence ID" value="CAB4121693.1"/>
    <property type="molecule type" value="Genomic_DNA"/>
</dbReference>
<organism evidence="2">
    <name type="scientific">uncultured Caudovirales phage</name>
    <dbReference type="NCBI Taxonomy" id="2100421"/>
    <lineage>
        <taxon>Viruses</taxon>
        <taxon>Duplodnaviria</taxon>
        <taxon>Heunggongvirae</taxon>
        <taxon>Uroviricota</taxon>
        <taxon>Caudoviricetes</taxon>
        <taxon>Peduoviridae</taxon>
        <taxon>Maltschvirus</taxon>
        <taxon>Maltschvirus maltsch</taxon>
    </lineage>
</organism>